<evidence type="ECO:0000259" key="1">
    <source>
        <dbReference type="Pfam" id="PF11707"/>
    </source>
</evidence>
<feature type="domain" description="URB1 C-terminal" evidence="2">
    <location>
        <begin position="1560"/>
        <end position="1749"/>
    </location>
</feature>
<evidence type="ECO:0000259" key="2">
    <source>
        <dbReference type="Pfam" id="PF16201"/>
    </source>
</evidence>
<dbReference type="InterPro" id="IPR039844">
    <property type="entry name" value="URB1"/>
</dbReference>
<gene>
    <name evidence="5" type="primary">LOC109481065</name>
</gene>
<dbReference type="InterPro" id="IPR059018">
    <property type="entry name" value="HEAT_URB1"/>
</dbReference>
<reference evidence="5" key="1">
    <citation type="submission" date="2025-08" db="UniProtKB">
        <authorList>
            <consortium name="RefSeq"/>
        </authorList>
    </citation>
    <scope>IDENTIFICATION</scope>
    <source>
        <tissue evidence="5">Gonad</tissue>
    </source>
</reference>
<dbReference type="GO" id="GO:0000463">
    <property type="term" value="P:maturation of LSU-rRNA from tricistronic rRNA transcript (SSU-rRNA, 5.8S rRNA, LSU-rRNA)"/>
    <property type="evidence" value="ECO:0007669"/>
    <property type="project" value="TreeGrafter"/>
</dbReference>
<dbReference type="Proteomes" id="UP000515135">
    <property type="component" value="Unplaced"/>
</dbReference>
<dbReference type="RefSeq" id="XP_019639096.1">
    <property type="nucleotide sequence ID" value="XM_019783537.1"/>
</dbReference>
<accession>A0A6P5ABC7</accession>
<dbReference type="KEGG" id="bbel:109481065"/>
<dbReference type="Pfam" id="PF16201">
    <property type="entry name" value="NopRA1"/>
    <property type="match status" value="1"/>
</dbReference>
<dbReference type="Pfam" id="PF11707">
    <property type="entry name" value="Npa1"/>
    <property type="match status" value="1"/>
</dbReference>
<dbReference type="InterPro" id="IPR032436">
    <property type="entry name" value="URB1_C"/>
</dbReference>
<keyword evidence="4" id="KW-1185">Reference proteome</keyword>
<evidence type="ECO:0000313" key="4">
    <source>
        <dbReference type="Proteomes" id="UP000515135"/>
    </source>
</evidence>
<dbReference type="GeneID" id="109481065"/>
<organism evidence="4 5">
    <name type="scientific">Branchiostoma belcheri</name>
    <name type="common">Amphioxus</name>
    <dbReference type="NCBI Taxonomy" id="7741"/>
    <lineage>
        <taxon>Eukaryota</taxon>
        <taxon>Metazoa</taxon>
        <taxon>Chordata</taxon>
        <taxon>Cephalochordata</taxon>
        <taxon>Leptocardii</taxon>
        <taxon>Amphioxiformes</taxon>
        <taxon>Branchiostomatidae</taxon>
        <taxon>Branchiostoma</taxon>
    </lineage>
</organism>
<dbReference type="PANTHER" id="PTHR13500">
    <property type="entry name" value="NUCLEOLAR PRERIBOSOMAL-ASSOCIATED PROTEIN 1"/>
    <property type="match status" value="1"/>
</dbReference>
<dbReference type="InterPro" id="IPR021714">
    <property type="entry name" value="URB1_N"/>
</dbReference>
<name>A0A6P5ABC7_BRABE</name>
<dbReference type="GO" id="GO:0000466">
    <property type="term" value="P:maturation of 5.8S rRNA from tricistronic rRNA transcript (SSU-rRNA, 5.8S rRNA, LSU-rRNA)"/>
    <property type="evidence" value="ECO:0007669"/>
    <property type="project" value="TreeGrafter"/>
</dbReference>
<sequence>MKKRKADEKEGLGESQAKTARDGKTEFSVAMFRAMLKDKTQRIAALQKFAVSSRNQGETTDIIKDFLQVSPECVEILKLLDEQPLDQEVQQIFRCLEAVLVRAADLPQFHIPSMHVVQKLSHQYSEIFIKTLRLTNNTSCVKSALQLLTAMASLGAQPAKDALRLVDVTLSTLTGLLHRADKKDLRSCVISLVVSFLLTDDKAVILQLLQYKDLMRSIFKNLPGDHLSTIQLLLTTLRDMVVRSDFVSKTAKIHLFTNQALHQLTLLYNWTGRVDISVSEGDKIYKSQPDISPVFDLLEPRPAEEVISMVMVTVLPSAIKPVVAQGIKHAEASVRATTCSLLVCVLQRSFKVISHCRDRQQWTSHTVYSFHDMDRVVVLLREALVKMLPDINTIITAWQSARKQERTTSTQEPQAGKTLVFSSPDVDGVLHVLGLYQQVLPDHFLQSNYDFTRLLHDTAVWVTEQGLTSPWLHIMSILGRLPKGRIKWHKEEKGQRTACYQLMQVFSNTSDVQVAKQTKELLVKVLSDTGLFDHTSEEAELWLRHLRLLETTEERDQVLTFLDKVLTRGVRNPYPFADKVAEMIVEASSFTSDKVNTTGPDLEAILDANSAVNVEDILEDSPQSSTSLLPFSAFVPALLEDCRSVVQKVVGGTIQPSVVNNIHSFLTPACLDLLHSQTDPLPLCLTLHQHVAAVHSEASTTSNKLAPQPWIADCNTLAQTVAEFLSTEEIPKIETLPCDKLVKKLQKDLAVDHKDTSVEFCRSLFERISCLDTSSLDLVADLFLSFCLKTPDLLRFVAKLARTRRLPEAVVATLSQSCKVISIATLLFQSTNRQLIHQQVVKDAVLASIKVLKDSEFVFTGKCVLLSLKRELDSLTSNQDSANIANYFLYLQEILQASREMQNQEVLDVDAGNDKLEDLEKTILNHPIVNSWFLKPKTGNKKTDAVSGVMSEETCKMIASMMRHSPSSSTQERAQDFIRKLVTILRQEIGSAQKKSKWTAGSVTLNLFSCLQFCADAEVIQEVVEDLSKIPLQVLLGPQKTSSDMPSLHLCGQVLVSGVHRLLADTGGQVQVSSCCFHQLLKLLQVTDSQDVKTTVLRLLETESAFPAEVDENLLENLLQRPSESSVQVAALLVEKSVMCRAQLRSFFLTKSGKRKLRTHWQTYVPALNSYLKQTECDKTQEKSSGKVYQVLLEDCYNEMVDSVLAKKEEEIPGGVELVARLLREKSVALDTKEFLEKLIPLMSSPDTSLRRWQIVLDLLKDLSDQDEGENDSTCGRLLVASWEGLTTLWKKKKDAADMTSLQEKENGLLENMQKLVSFVRKDSLLEDSKSTWAKFVKTGLRYNLENSLFLRTLLCLTGIVYGTDAPEQTLPLPTLYQMIWSHSHFLSIIMARPDGKVESAAKGDLVELLFHLVTMDTTACTSQHVPVLLGAYNATLSRTDQTLLCILHVYEEQGFASEEFMPWLWGVSSVEHYQARKSFGPSLWQQPGMEDVLKMLEKEKMHQSVLNFPVSRNLKPQVCEVPQSAGEMYDPCFFLPLFSSVLTPESVVDCRRFVESHCLGFVLAGLASNDADMRAASYHVLSLFYQHLEGARFAEKRQLLYLLQCLQNGIHRPNLQVPNILTLFLARTSQLLLQPEEHMYPLVCRYLLVRPDLDLKAIPEFHILFFSTSMEFKTERSWILTLLVDGLRDRQDFLLYQSKSVFSIALTFYESPLSDEHSKALVMSLLEKACCIKEAAESLCQKHGLLSWLHALVISRKGEAGTLSQVIQLLYRLWSTLLGTERRVGSDREVLSEVEATAHTQTTIPPQLAQEVLLVCSSISETLG</sequence>
<dbReference type="GO" id="GO:0005730">
    <property type="term" value="C:nucleolus"/>
    <property type="evidence" value="ECO:0007669"/>
    <property type="project" value="TreeGrafter"/>
</dbReference>
<feature type="domain" description="URB1 central HEAT repeat" evidence="3">
    <location>
        <begin position="486"/>
        <end position="585"/>
    </location>
</feature>
<evidence type="ECO:0000313" key="5">
    <source>
        <dbReference type="RefSeq" id="XP_019639096.1"/>
    </source>
</evidence>
<protein>
    <submittedName>
        <fullName evidence="5">Nucleolar pre-ribosomal-associated protein 1-like</fullName>
    </submittedName>
</protein>
<dbReference type="Pfam" id="PF26140">
    <property type="entry name" value="HEAT_URB1"/>
    <property type="match status" value="1"/>
</dbReference>
<feature type="domain" description="URB1 N-terminal" evidence="1">
    <location>
        <begin position="72"/>
        <end position="278"/>
    </location>
</feature>
<evidence type="ECO:0000259" key="3">
    <source>
        <dbReference type="Pfam" id="PF26140"/>
    </source>
</evidence>
<dbReference type="OrthoDB" id="72892at2759"/>
<proteinExistence type="predicted"/>
<dbReference type="PANTHER" id="PTHR13500:SF0">
    <property type="entry name" value="NUCLEOLAR PRE-RIBOSOMAL-ASSOCIATED PROTEIN 1"/>
    <property type="match status" value="1"/>
</dbReference>